<feature type="transmembrane region" description="Helical" evidence="10">
    <location>
        <begin position="6"/>
        <end position="30"/>
    </location>
</feature>
<comment type="subcellular location">
    <subcellularLocation>
        <location evidence="1">Cell membrane</location>
        <topology evidence="1">Multi-pass membrane protein</topology>
    </subcellularLocation>
</comment>
<dbReference type="EMBL" id="OBQF01000006">
    <property type="protein sequence ID" value="SOC44405.1"/>
    <property type="molecule type" value="Genomic_DNA"/>
</dbReference>
<dbReference type="InterPro" id="IPR000522">
    <property type="entry name" value="ABC_transptr_permease_BtuC"/>
</dbReference>
<keyword evidence="3" id="KW-0813">Transport</keyword>
<feature type="transmembrane region" description="Helical" evidence="10">
    <location>
        <begin position="90"/>
        <end position="108"/>
    </location>
</feature>
<keyword evidence="5" id="KW-0406">Ion transport</keyword>
<evidence type="ECO:0000256" key="10">
    <source>
        <dbReference type="SAM" id="Phobius"/>
    </source>
</evidence>
<keyword evidence="6 10" id="KW-0812">Transmembrane</keyword>
<keyword evidence="5" id="KW-0410">Iron transport</keyword>
<keyword evidence="7 10" id="KW-1133">Transmembrane helix</keyword>
<accession>A0A285UR68</accession>
<evidence type="ECO:0000256" key="4">
    <source>
        <dbReference type="ARBA" id="ARBA00022475"/>
    </source>
</evidence>
<evidence type="ECO:0000256" key="2">
    <source>
        <dbReference type="ARBA" id="ARBA00007935"/>
    </source>
</evidence>
<feature type="transmembrane region" description="Helical" evidence="10">
    <location>
        <begin position="51"/>
        <end position="70"/>
    </location>
</feature>
<dbReference type="GO" id="GO:0033214">
    <property type="term" value="P:siderophore-iron import into cell"/>
    <property type="evidence" value="ECO:0007669"/>
    <property type="project" value="TreeGrafter"/>
</dbReference>
<evidence type="ECO:0000256" key="7">
    <source>
        <dbReference type="ARBA" id="ARBA00022989"/>
    </source>
</evidence>
<dbReference type="OrthoDB" id="9811975at2"/>
<dbReference type="RefSeq" id="WP_097042287.1">
    <property type="nucleotide sequence ID" value="NZ_OBQF01000006.1"/>
</dbReference>
<evidence type="ECO:0000256" key="3">
    <source>
        <dbReference type="ARBA" id="ARBA00022448"/>
    </source>
</evidence>
<dbReference type="PANTHER" id="PTHR30472:SF27">
    <property type="entry name" value="PETROBACTIN IMPORT SYSTEM PERMEASE PROTEIN YCLN"/>
    <property type="match status" value="1"/>
</dbReference>
<keyword evidence="9 10" id="KW-0472">Membrane</keyword>
<reference evidence="12" key="1">
    <citation type="submission" date="2017-08" db="EMBL/GenBank/DDBJ databases">
        <authorList>
            <person name="Varghese N."/>
            <person name="Submissions S."/>
        </authorList>
    </citation>
    <scope>NUCLEOTIDE SEQUENCE [LARGE SCALE GENOMIC DNA]</scope>
    <source>
        <strain evidence="12">DSM 23173</strain>
    </source>
</reference>
<feature type="transmembrane region" description="Helical" evidence="10">
    <location>
        <begin position="296"/>
        <end position="315"/>
    </location>
</feature>
<keyword evidence="4" id="KW-1003">Cell membrane</keyword>
<dbReference type="Pfam" id="PF01032">
    <property type="entry name" value="FecCD"/>
    <property type="match status" value="1"/>
</dbReference>
<dbReference type="InterPro" id="IPR037294">
    <property type="entry name" value="ABC_BtuC-like"/>
</dbReference>
<dbReference type="Proteomes" id="UP000219412">
    <property type="component" value="Unassembled WGS sequence"/>
</dbReference>
<keyword evidence="12" id="KW-1185">Reference proteome</keyword>
<evidence type="ECO:0000313" key="11">
    <source>
        <dbReference type="EMBL" id="SOC44405.1"/>
    </source>
</evidence>
<dbReference type="AlphaFoldDB" id="A0A285UR68"/>
<proteinExistence type="inferred from homology"/>
<evidence type="ECO:0000256" key="6">
    <source>
        <dbReference type="ARBA" id="ARBA00022692"/>
    </source>
</evidence>
<evidence type="ECO:0000256" key="9">
    <source>
        <dbReference type="ARBA" id="ARBA00023136"/>
    </source>
</evidence>
<dbReference type="GO" id="GO:0022857">
    <property type="term" value="F:transmembrane transporter activity"/>
    <property type="evidence" value="ECO:0007669"/>
    <property type="project" value="InterPro"/>
</dbReference>
<feature type="transmembrane region" description="Helical" evidence="10">
    <location>
        <begin position="224"/>
        <end position="257"/>
    </location>
</feature>
<evidence type="ECO:0000256" key="5">
    <source>
        <dbReference type="ARBA" id="ARBA00022496"/>
    </source>
</evidence>
<dbReference type="SUPFAM" id="SSF81345">
    <property type="entry name" value="ABC transporter involved in vitamin B12 uptake, BtuC"/>
    <property type="match status" value="1"/>
</dbReference>
<evidence type="ECO:0000313" key="12">
    <source>
        <dbReference type="Proteomes" id="UP000219412"/>
    </source>
</evidence>
<comment type="similarity">
    <text evidence="2">Belongs to the binding-protein-dependent transport system permease family. FecCD subfamily.</text>
</comment>
<feature type="transmembrane region" description="Helical" evidence="10">
    <location>
        <begin position="186"/>
        <end position="204"/>
    </location>
</feature>
<keyword evidence="8" id="KW-0408">Iron</keyword>
<dbReference type="PANTHER" id="PTHR30472">
    <property type="entry name" value="FERRIC ENTEROBACTIN TRANSPORT SYSTEM PERMEASE PROTEIN"/>
    <property type="match status" value="1"/>
</dbReference>
<gene>
    <name evidence="11" type="ORF">SAMN05878391_2326</name>
</gene>
<protein>
    <submittedName>
        <fullName evidence="11">Iron complex transport system permease protein</fullName>
    </submittedName>
</protein>
<sequence length="322" mass="35424">MAQKLFRIDILIIILIILSIISMFVGVIPLSINEIFNLSEQQQNILATSRFPRTVSIIIAGASLAVSGLIMQQLTRNKFVSPTTAGTMDWAQLGILIGLVMFPAINLFGRLAFSLVLAIFGTLLFMQIITRIKLKDVIFVPLIGLMLGGVVSSIATFIALRTNSLQVISGWMHGSFSTVISGRYEILYISIPLLIIAVLFANQFTVAGMGEDFSKNLGMNYTRVLYTGLFITAAITALVVVTVGMLPFLGLIIPNIVSMFKGDHLQKTIYSTAVLGAIFVMFCDILGRVLIYPYEISVGLMIAIFGSFIFLWMIYRRVKTNA</sequence>
<feature type="transmembrane region" description="Helical" evidence="10">
    <location>
        <begin position="269"/>
        <end position="290"/>
    </location>
</feature>
<name>A0A285UR68_9STAP</name>
<organism evidence="11 12">
    <name type="scientific">Salinicoccus kekensis</name>
    <dbReference type="NCBI Taxonomy" id="714307"/>
    <lineage>
        <taxon>Bacteria</taxon>
        <taxon>Bacillati</taxon>
        <taxon>Bacillota</taxon>
        <taxon>Bacilli</taxon>
        <taxon>Bacillales</taxon>
        <taxon>Staphylococcaceae</taxon>
        <taxon>Salinicoccus</taxon>
    </lineage>
</organism>
<dbReference type="CDD" id="cd06550">
    <property type="entry name" value="TM_ABC_iron-siderophores_like"/>
    <property type="match status" value="1"/>
</dbReference>
<dbReference type="Gene3D" id="1.10.3470.10">
    <property type="entry name" value="ABC transporter involved in vitamin B12 uptake, BtuC"/>
    <property type="match status" value="1"/>
</dbReference>
<evidence type="ECO:0000256" key="1">
    <source>
        <dbReference type="ARBA" id="ARBA00004651"/>
    </source>
</evidence>
<evidence type="ECO:0000256" key="8">
    <source>
        <dbReference type="ARBA" id="ARBA00023004"/>
    </source>
</evidence>
<feature type="transmembrane region" description="Helical" evidence="10">
    <location>
        <begin position="138"/>
        <end position="160"/>
    </location>
</feature>
<dbReference type="GO" id="GO:0005886">
    <property type="term" value="C:plasma membrane"/>
    <property type="evidence" value="ECO:0007669"/>
    <property type="project" value="UniProtKB-SubCell"/>
</dbReference>
<dbReference type="FunFam" id="1.10.3470.10:FF:000004">
    <property type="entry name" value="Iron compound ABC transporter, permease"/>
    <property type="match status" value="1"/>
</dbReference>
<feature type="transmembrane region" description="Helical" evidence="10">
    <location>
        <begin position="115"/>
        <end position="132"/>
    </location>
</feature>